<dbReference type="AlphaFoldDB" id="A0A8A2VGG7"/>
<proteinExistence type="predicted"/>
<gene>
    <name evidence="1" type="ORF">J0X25_05515</name>
</gene>
<evidence type="ECO:0000313" key="2">
    <source>
        <dbReference type="Proteomes" id="UP000663203"/>
    </source>
</evidence>
<name>A0A8A2VGG7_9EURY</name>
<reference evidence="1 2" key="1">
    <citation type="submission" date="2021-03" db="EMBL/GenBank/DDBJ databases">
        <title>Haloterrigena longa sp. nov. and Haloterrigena limicola sp. nov., extremely halophilic archaea isolated from a salt lake.</title>
        <authorList>
            <person name="Henglin C."/>
        </authorList>
    </citation>
    <scope>NUCLEOTIDE SEQUENCE [LARGE SCALE GENOMIC DNA]</scope>
    <source>
        <strain evidence="1 2">KZCA68</strain>
    </source>
</reference>
<accession>A0A8A2VGG7</accession>
<dbReference type="RefSeq" id="WP_207290146.1">
    <property type="nucleotide sequence ID" value="NZ_CP071462.1"/>
</dbReference>
<dbReference type="KEGG" id="hakz:J0X25_05515"/>
<dbReference type="GeneID" id="63186742"/>
<dbReference type="Proteomes" id="UP000663203">
    <property type="component" value="Chromosome"/>
</dbReference>
<sequence length="47" mass="5504">MADQDKLQGFGSWSGAELHEEVQGYRDELKRDLSNRLDRYNADRFGE</sequence>
<protein>
    <submittedName>
        <fullName evidence="1">Uncharacterized protein</fullName>
    </submittedName>
</protein>
<dbReference type="EMBL" id="CP071462">
    <property type="protein sequence ID" value="QSX00427.1"/>
    <property type="molecule type" value="Genomic_DNA"/>
</dbReference>
<keyword evidence="2" id="KW-1185">Reference proteome</keyword>
<evidence type="ECO:0000313" key="1">
    <source>
        <dbReference type="EMBL" id="QSX00427.1"/>
    </source>
</evidence>
<organism evidence="1 2">
    <name type="scientific">Haloterrigena alkaliphila</name>
    <dbReference type="NCBI Taxonomy" id="2816475"/>
    <lineage>
        <taxon>Archaea</taxon>
        <taxon>Methanobacteriati</taxon>
        <taxon>Methanobacteriota</taxon>
        <taxon>Stenosarchaea group</taxon>
        <taxon>Halobacteria</taxon>
        <taxon>Halobacteriales</taxon>
        <taxon>Natrialbaceae</taxon>
        <taxon>Haloterrigena</taxon>
    </lineage>
</organism>